<sequence>MASTFFALDVGEHYLKIADIENRKNILEAKSIAFNQLQFNPYITAADDISKKTSEFLIKMLNEAQIKSKEVNIIIPDSQSYTRIFEMPLLTDKELLSAIKYQADQFIPIPIDKVNLDIHVLKKDTKNKKALILLIAAANSVIDNVVTIVENAGLLPISVENETSATLRLITDLHQIRPFSKDGAAVFINFGNTSSSLYLFDLNQSLPFQVHNFAIGRDIFHRDIQANYSLSDKQIADLLEQIGFLDNDATYNLTELLASPLNEFVSEIKRFLISSKDTINFEVKDLYIFGEGSKFAGIDTKLTSLLNYPVKLFNISDFFMKNTVSDFFKSDWSLLIPVIGGALRS</sequence>
<dbReference type="PANTHER" id="PTHR32432:SF3">
    <property type="entry name" value="ETHANOLAMINE UTILIZATION PROTEIN EUTJ"/>
    <property type="match status" value="1"/>
</dbReference>
<evidence type="ECO:0008006" key="3">
    <source>
        <dbReference type="Google" id="ProtNLM"/>
    </source>
</evidence>
<dbReference type="InterPro" id="IPR043129">
    <property type="entry name" value="ATPase_NBD"/>
</dbReference>
<dbReference type="PANTHER" id="PTHR32432">
    <property type="entry name" value="CELL DIVISION PROTEIN FTSA-RELATED"/>
    <property type="match status" value="1"/>
</dbReference>
<gene>
    <name evidence="1" type="ORF">A3D06_01855</name>
</gene>
<comment type="caution">
    <text evidence="1">The sequence shown here is derived from an EMBL/GenBank/DDBJ whole genome shotgun (WGS) entry which is preliminary data.</text>
</comment>
<dbReference type="Gene3D" id="3.30.1490.300">
    <property type="match status" value="1"/>
</dbReference>
<dbReference type="AlphaFoldDB" id="A0A1F7HC05"/>
<dbReference type="InterPro" id="IPR050696">
    <property type="entry name" value="FtsA/MreB"/>
</dbReference>
<dbReference type="EMBL" id="MFZS01000036">
    <property type="protein sequence ID" value="OGK28583.1"/>
    <property type="molecule type" value="Genomic_DNA"/>
</dbReference>
<evidence type="ECO:0000313" key="2">
    <source>
        <dbReference type="Proteomes" id="UP000177027"/>
    </source>
</evidence>
<dbReference type="Pfam" id="PF11104">
    <property type="entry name" value="PilM_2"/>
    <property type="match status" value="1"/>
</dbReference>
<dbReference type="InterPro" id="IPR005883">
    <property type="entry name" value="PilM"/>
</dbReference>
<protein>
    <recommendedName>
        <fullName evidence="3">SHS2 domain-containing protein</fullName>
    </recommendedName>
</protein>
<accession>A0A1F7HC05</accession>
<dbReference type="CDD" id="cd24049">
    <property type="entry name" value="ASKHA_NBD_PilM"/>
    <property type="match status" value="1"/>
</dbReference>
<dbReference type="SUPFAM" id="SSF53067">
    <property type="entry name" value="Actin-like ATPase domain"/>
    <property type="match status" value="2"/>
</dbReference>
<proteinExistence type="predicted"/>
<dbReference type="Proteomes" id="UP000177027">
    <property type="component" value="Unassembled WGS sequence"/>
</dbReference>
<evidence type="ECO:0000313" key="1">
    <source>
        <dbReference type="EMBL" id="OGK28583.1"/>
    </source>
</evidence>
<reference evidence="1 2" key="1">
    <citation type="journal article" date="2016" name="Nat. Commun.">
        <title>Thousands of microbial genomes shed light on interconnected biogeochemical processes in an aquifer system.</title>
        <authorList>
            <person name="Anantharaman K."/>
            <person name="Brown C.T."/>
            <person name="Hug L.A."/>
            <person name="Sharon I."/>
            <person name="Castelle C.J."/>
            <person name="Probst A.J."/>
            <person name="Thomas B.C."/>
            <person name="Singh A."/>
            <person name="Wilkins M.J."/>
            <person name="Karaoz U."/>
            <person name="Brodie E.L."/>
            <person name="Williams K.H."/>
            <person name="Hubbard S.S."/>
            <person name="Banfield J.F."/>
        </authorList>
    </citation>
    <scope>NUCLEOTIDE SEQUENCE [LARGE SCALE GENOMIC DNA]</scope>
</reference>
<name>A0A1F7HC05_9BACT</name>
<dbReference type="Gene3D" id="3.30.420.40">
    <property type="match status" value="2"/>
</dbReference>
<organism evidence="1 2">
    <name type="scientific">Candidatus Roizmanbacteria bacterium RIFCSPHIGHO2_02_FULL_40_9</name>
    <dbReference type="NCBI Taxonomy" id="1802042"/>
    <lineage>
        <taxon>Bacteria</taxon>
        <taxon>Candidatus Roizmaniibacteriota</taxon>
    </lineage>
</organism>